<proteinExistence type="predicted"/>
<keyword evidence="3" id="KW-1185">Reference proteome</keyword>
<feature type="non-terminal residue" evidence="2">
    <location>
        <position position="1"/>
    </location>
</feature>
<evidence type="ECO:0000313" key="3">
    <source>
        <dbReference type="Proteomes" id="UP000233551"/>
    </source>
</evidence>
<dbReference type="Proteomes" id="UP000233551">
    <property type="component" value="Unassembled WGS sequence"/>
</dbReference>
<protein>
    <submittedName>
        <fullName evidence="2">Uncharacterized protein</fullName>
    </submittedName>
</protein>
<dbReference type="AlphaFoldDB" id="A0A2I0GK47"/>
<sequence length="149" mass="17750">RNKLQHQQSRSRERGRQQRRQNLTGKGSFKESRSRRVGDERQSTERSYRGLQSRFRVLTNRLTEPIRWRVQRRISPGESETRATERRAMERSCGCSHRKSEAIPVFSTSPDSCFKVQTMRMSEINYTFFYFSNYLRFRIPVPVPVLSTL</sequence>
<comment type="caution">
    <text evidence="2">The sequence shown here is derived from an EMBL/GenBank/DDBJ whole genome shotgun (WGS) entry which is preliminary data.</text>
</comment>
<feature type="compositionally biased region" description="Basic and acidic residues" evidence="1">
    <location>
        <begin position="28"/>
        <end position="48"/>
    </location>
</feature>
<name>A0A2I0GK47_PUNGR</name>
<reference evidence="2 3" key="1">
    <citation type="submission" date="2017-11" db="EMBL/GenBank/DDBJ databases">
        <title>De-novo sequencing of pomegranate (Punica granatum L.) genome.</title>
        <authorList>
            <person name="Akparov Z."/>
            <person name="Amiraslanov A."/>
            <person name="Hajiyeva S."/>
            <person name="Abbasov M."/>
            <person name="Kaur K."/>
            <person name="Hamwieh A."/>
            <person name="Solovyev V."/>
            <person name="Salamov A."/>
            <person name="Braich B."/>
            <person name="Kosarev P."/>
            <person name="Mahmoud A."/>
            <person name="Hajiyev E."/>
            <person name="Babayeva S."/>
            <person name="Izzatullayeva V."/>
            <person name="Mammadov A."/>
            <person name="Mammadov A."/>
            <person name="Sharifova S."/>
            <person name="Ojaghi J."/>
            <person name="Eynullazada K."/>
            <person name="Bayramov B."/>
            <person name="Abdulazimova A."/>
            <person name="Shahmuradov I."/>
        </authorList>
    </citation>
    <scope>NUCLEOTIDE SEQUENCE [LARGE SCALE GENOMIC DNA]</scope>
    <source>
        <strain evidence="3">cv. AG2017</strain>
        <tissue evidence="2">Leaf</tissue>
    </source>
</reference>
<evidence type="ECO:0000256" key="1">
    <source>
        <dbReference type="SAM" id="MobiDB-lite"/>
    </source>
</evidence>
<gene>
    <name evidence="2" type="ORF">CRG98_050221</name>
</gene>
<organism evidence="2 3">
    <name type="scientific">Punica granatum</name>
    <name type="common">Pomegranate</name>
    <dbReference type="NCBI Taxonomy" id="22663"/>
    <lineage>
        <taxon>Eukaryota</taxon>
        <taxon>Viridiplantae</taxon>
        <taxon>Streptophyta</taxon>
        <taxon>Embryophyta</taxon>
        <taxon>Tracheophyta</taxon>
        <taxon>Spermatophyta</taxon>
        <taxon>Magnoliopsida</taxon>
        <taxon>eudicotyledons</taxon>
        <taxon>Gunneridae</taxon>
        <taxon>Pentapetalae</taxon>
        <taxon>rosids</taxon>
        <taxon>malvids</taxon>
        <taxon>Myrtales</taxon>
        <taxon>Lythraceae</taxon>
        <taxon>Punica</taxon>
    </lineage>
</organism>
<dbReference type="EMBL" id="PGOL01044948">
    <property type="protein sequence ID" value="PKH63918.1"/>
    <property type="molecule type" value="Genomic_DNA"/>
</dbReference>
<evidence type="ECO:0000313" key="2">
    <source>
        <dbReference type="EMBL" id="PKH63918.1"/>
    </source>
</evidence>
<feature type="region of interest" description="Disordered" evidence="1">
    <location>
        <begin position="1"/>
        <end position="50"/>
    </location>
</feature>
<accession>A0A2I0GK47</accession>